<gene>
    <name evidence="3" type="ORF">FHU36_007502</name>
</gene>
<reference evidence="3 4" key="1">
    <citation type="submission" date="2020-08" db="EMBL/GenBank/DDBJ databases">
        <title>Sequencing the genomes of 1000 actinobacteria strains.</title>
        <authorList>
            <person name="Klenk H.-P."/>
        </authorList>
    </citation>
    <scope>NUCLEOTIDE SEQUENCE [LARGE SCALE GENOMIC DNA]</scope>
    <source>
        <strain evidence="3 4">DSM 45913</strain>
    </source>
</reference>
<dbReference type="EMBL" id="JACHJB010000003">
    <property type="protein sequence ID" value="MBB6350930.1"/>
    <property type="molecule type" value="Genomic_DNA"/>
</dbReference>
<dbReference type="Proteomes" id="UP000583800">
    <property type="component" value="Unassembled WGS sequence"/>
</dbReference>
<proteinExistence type="predicted"/>
<dbReference type="PROSITE" id="PS51736">
    <property type="entry name" value="RECOMBINASES_3"/>
    <property type="match status" value="1"/>
</dbReference>
<sequence length="58" mass="6760">MFFNMLTVFEADMLKMRTREGMAIARSRGMLMGRQPKLHRPPASRTGADAPHRRVHHR</sequence>
<evidence type="ECO:0000256" key="1">
    <source>
        <dbReference type="SAM" id="MobiDB-lite"/>
    </source>
</evidence>
<evidence type="ECO:0000313" key="3">
    <source>
        <dbReference type="EMBL" id="MBB6350930.1"/>
    </source>
</evidence>
<feature type="region of interest" description="Disordered" evidence="1">
    <location>
        <begin position="26"/>
        <end position="58"/>
    </location>
</feature>
<evidence type="ECO:0000259" key="2">
    <source>
        <dbReference type="PROSITE" id="PS51736"/>
    </source>
</evidence>
<keyword evidence="4" id="KW-1185">Reference proteome</keyword>
<feature type="domain" description="Resolvase/invertase-type recombinase catalytic" evidence="2">
    <location>
        <begin position="1"/>
        <end position="29"/>
    </location>
</feature>
<dbReference type="GO" id="GO:0000150">
    <property type="term" value="F:DNA strand exchange activity"/>
    <property type="evidence" value="ECO:0007669"/>
    <property type="project" value="InterPro"/>
</dbReference>
<name>A0A7X0F2Q3_9ACTN</name>
<dbReference type="InterPro" id="IPR006119">
    <property type="entry name" value="Resolv_N"/>
</dbReference>
<evidence type="ECO:0000313" key="4">
    <source>
        <dbReference type="Proteomes" id="UP000583800"/>
    </source>
</evidence>
<dbReference type="AlphaFoldDB" id="A0A7X0F2Q3"/>
<dbReference type="RefSeq" id="WP_246503215.1">
    <property type="nucleotide sequence ID" value="NZ_JACHJB010000003.1"/>
</dbReference>
<accession>A0A7X0F2Q3</accession>
<organism evidence="3 4">
    <name type="scientific">Nonomuraea muscovyensis</name>
    <dbReference type="NCBI Taxonomy" id="1124761"/>
    <lineage>
        <taxon>Bacteria</taxon>
        <taxon>Bacillati</taxon>
        <taxon>Actinomycetota</taxon>
        <taxon>Actinomycetes</taxon>
        <taxon>Streptosporangiales</taxon>
        <taxon>Streptosporangiaceae</taxon>
        <taxon>Nonomuraea</taxon>
    </lineage>
</organism>
<comment type="caution">
    <text evidence="3">The sequence shown here is derived from an EMBL/GenBank/DDBJ whole genome shotgun (WGS) entry which is preliminary data.</text>
</comment>
<dbReference type="GO" id="GO:0003677">
    <property type="term" value="F:DNA binding"/>
    <property type="evidence" value="ECO:0007669"/>
    <property type="project" value="InterPro"/>
</dbReference>
<protein>
    <submittedName>
        <fullName evidence="3">DNA invertase Pin-like site-specific DNA recombinase</fullName>
    </submittedName>
</protein>